<gene>
    <name evidence="3" type="ORF">ALMOND_2B030789</name>
</gene>
<keyword evidence="1" id="KW-0520">NAD</keyword>
<dbReference type="PANTHER" id="PTHR32009">
    <property type="entry name" value="TMV RESISTANCE PROTEIN N-LIKE"/>
    <property type="match status" value="1"/>
</dbReference>
<dbReference type="InterPro" id="IPR000157">
    <property type="entry name" value="TIR_dom"/>
</dbReference>
<dbReference type="PANTHER" id="PTHR32009:SF139">
    <property type="entry name" value="TOLL-INTERLEUKIN-RESISTANCE (TIR) DOMAIN FAMILY PROTEIN"/>
    <property type="match status" value="1"/>
</dbReference>
<dbReference type="InParanoid" id="A0A5E4FNN5"/>
<dbReference type="SUPFAM" id="SSF52200">
    <property type="entry name" value="Toll/Interleukin receptor TIR domain"/>
    <property type="match status" value="1"/>
</dbReference>
<dbReference type="Proteomes" id="UP000327085">
    <property type="component" value="Chromosome 8"/>
</dbReference>
<dbReference type="FunFam" id="3.40.50.10140:FF:000007">
    <property type="entry name" value="Disease resistance protein (TIR-NBS-LRR class)"/>
    <property type="match status" value="1"/>
</dbReference>
<feature type="domain" description="TIR" evidence="2">
    <location>
        <begin position="22"/>
        <end position="189"/>
    </location>
</feature>
<dbReference type="Gene3D" id="3.40.50.10140">
    <property type="entry name" value="Toll/interleukin-1 receptor homology (TIR) domain"/>
    <property type="match status" value="1"/>
</dbReference>
<protein>
    <submittedName>
        <fullName evidence="3">PREDICTED: TMV resistance</fullName>
    </submittedName>
</protein>
<dbReference type="InterPro" id="IPR035897">
    <property type="entry name" value="Toll_tir_struct_dom_sf"/>
</dbReference>
<name>A0A5E4FNN5_PRUDU</name>
<dbReference type="FunCoup" id="A0A5E4FNN5">
    <property type="interactions" value="411"/>
</dbReference>
<organism evidence="3 4">
    <name type="scientific">Prunus dulcis</name>
    <name type="common">Almond</name>
    <name type="synonym">Amygdalus dulcis</name>
    <dbReference type="NCBI Taxonomy" id="3755"/>
    <lineage>
        <taxon>Eukaryota</taxon>
        <taxon>Viridiplantae</taxon>
        <taxon>Streptophyta</taxon>
        <taxon>Embryophyta</taxon>
        <taxon>Tracheophyta</taxon>
        <taxon>Spermatophyta</taxon>
        <taxon>Magnoliopsida</taxon>
        <taxon>eudicotyledons</taxon>
        <taxon>Gunneridae</taxon>
        <taxon>Pentapetalae</taxon>
        <taxon>rosids</taxon>
        <taxon>fabids</taxon>
        <taxon>Rosales</taxon>
        <taxon>Rosaceae</taxon>
        <taxon>Amygdaloideae</taxon>
        <taxon>Amygdaleae</taxon>
        <taxon>Prunus</taxon>
    </lineage>
</organism>
<dbReference type="PROSITE" id="PS50104">
    <property type="entry name" value="TIR"/>
    <property type="match status" value="1"/>
</dbReference>
<dbReference type="Gramene" id="VVA29072">
    <property type="protein sequence ID" value="VVA29072"/>
    <property type="gene ID" value="Prudul26B030789"/>
</dbReference>
<evidence type="ECO:0000313" key="3">
    <source>
        <dbReference type="EMBL" id="VVA29072.1"/>
    </source>
</evidence>
<dbReference type="AlphaFoldDB" id="A0A5E4FNN5"/>
<reference evidence="4" key="1">
    <citation type="journal article" date="2020" name="Plant J.">
        <title>Transposons played a major role in the diversification between the closely related almond and peach genomes: results from the almond genome sequence.</title>
        <authorList>
            <person name="Alioto T."/>
            <person name="Alexiou K.G."/>
            <person name="Bardil A."/>
            <person name="Barteri F."/>
            <person name="Castanera R."/>
            <person name="Cruz F."/>
            <person name="Dhingra A."/>
            <person name="Duval H."/>
            <person name="Fernandez I Marti A."/>
            <person name="Frias L."/>
            <person name="Galan B."/>
            <person name="Garcia J.L."/>
            <person name="Howad W."/>
            <person name="Gomez-Garrido J."/>
            <person name="Gut M."/>
            <person name="Julca I."/>
            <person name="Morata J."/>
            <person name="Puigdomenech P."/>
            <person name="Ribeca P."/>
            <person name="Rubio Cabetas M.J."/>
            <person name="Vlasova A."/>
            <person name="Wirthensohn M."/>
            <person name="Garcia-Mas J."/>
            <person name="Gabaldon T."/>
            <person name="Casacuberta J.M."/>
            <person name="Arus P."/>
        </authorList>
    </citation>
    <scope>NUCLEOTIDE SEQUENCE [LARGE SCALE GENOMIC DNA]</scope>
    <source>
        <strain evidence="4">cv. Texas</strain>
    </source>
</reference>
<dbReference type="Pfam" id="PF01582">
    <property type="entry name" value="TIR"/>
    <property type="match status" value="1"/>
</dbReference>
<dbReference type="OMA" id="TSHGNND"/>
<accession>A0A5E4FNN5</accession>
<sequence>MGLSTQRASASLTSAELAPPRWKHDVFLSFWGEDTRRGFISHLYHELHYWQAITTFKDDRELEKGASISPELLTAIKQSHLAIIVLSPTYASSTWCLDELSKILEYMEDTKRILPIFYGVHPSDVRNQWGSFAEAFTKHEEKFSEDADKVNRWRAALRKVGGLSGLDSKNSKSERELIEDIVKCAWTKVNPTCTSLDSQEKLVGIDFSLEYVCN</sequence>
<dbReference type="GO" id="GO:0007165">
    <property type="term" value="P:signal transduction"/>
    <property type="evidence" value="ECO:0007669"/>
    <property type="project" value="InterPro"/>
</dbReference>
<dbReference type="EMBL" id="CABIKO010000157">
    <property type="protein sequence ID" value="VVA29072.1"/>
    <property type="molecule type" value="Genomic_DNA"/>
</dbReference>
<dbReference type="SMART" id="SM00255">
    <property type="entry name" value="TIR"/>
    <property type="match status" value="1"/>
</dbReference>
<evidence type="ECO:0000256" key="1">
    <source>
        <dbReference type="ARBA" id="ARBA00023027"/>
    </source>
</evidence>
<evidence type="ECO:0000259" key="2">
    <source>
        <dbReference type="PROSITE" id="PS50104"/>
    </source>
</evidence>
<evidence type="ECO:0000313" key="4">
    <source>
        <dbReference type="Proteomes" id="UP000327085"/>
    </source>
</evidence>
<proteinExistence type="predicted"/>